<accession>A0ABC9NEC4</accession>
<dbReference type="AlphaFoldDB" id="A0ABC9NEC4"/>
<dbReference type="EMBL" id="AAYH02000040">
    <property type="protein sequence ID" value="EDO54881.1"/>
    <property type="molecule type" value="Genomic_DNA"/>
</dbReference>
<reference evidence="1" key="2">
    <citation type="submission" date="2013-11" db="EMBL/GenBank/DDBJ databases">
        <title>Draft genome sequence of Bacteroides uniformis (ATCC 8492).</title>
        <authorList>
            <person name="Sudarsanam P."/>
            <person name="Ley R."/>
            <person name="Guruge J."/>
            <person name="Turnbaugh P.J."/>
            <person name="Mahowald M."/>
            <person name="Liep D."/>
            <person name="Gordon J."/>
        </authorList>
    </citation>
    <scope>NUCLEOTIDE SEQUENCE</scope>
    <source>
        <strain evidence="1">ATCC 8492</strain>
    </source>
</reference>
<evidence type="ECO:0000313" key="2">
    <source>
        <dbReference type="Proteomes" id="UP000004110"/>
    </source>
</evidence>
<evidence type="ECO:0000313" key="1">
    <source>
        <dbReference type="EMBL" id="EDO54881.1"/>
    </source>
</evidence>
<protein>
    <submittedName>
        <fullName evidence="1">Uncharacterized protein</fullName>
    </submittedName>
</protein>
<name>A0ABC9NEC4_BACUC</name>
<proteinExistence type="predicted"/>
<keyword evidence="2" id="KW-1185">Reference proteome</keyword>
<sequence length="43" mass="5548">MTLWNDRRHFPYNRQNPYEIWDDQYFLINLQQYADEHCFSYIC</sequence>
<organism evidence="1 2">
    <name type="scientific">Bacteroides uniformis (strain ATCC 8492 / DSM 6597 / CCUG 4942 / CIP 103695 / JCM 5828 / KCTC 5204 / NCTC 13054 / VPI 0061)</name>
    <dbReference type="NCBI Taxonomy" id="411479"/>
    <lineage>
        <taxon>Bacteria</taxon>
        <taxon>Pseudomonadati</taxon>
        <taxon>Bacteroidota</taxon>
        <taxon>Bacteroidia</taxon>
        <taxon>Bacteroidales</taxon>
        <taxon>Bacteroidaceae</taxon>
        <taxon>Bacteroides</taxon>
    </lineage>
</organism>
<reference evidence="1" key="1">
    <citation type="submission" date="2007-06" db="EMBL/GenBank/DDBJ databases">
        <authorList>
            <person name="Fulton L."/>
            <person name="Clifton S."/>
            <person name="Fulton B."/>
            <person name="Xu J."/>
            <person name="Minx P."/>
            <person name="Pepin K.H."/>
            <person name="Johnson M."/>
            <person name="Thiruvilangam P."/>
            <person name="Bhonagiri V."/>
            <person name="Nash W.E."/>
            <person name="Mardis E.R."/>
            <person name="Wilson R.K."/>
        </authorList>
    </citation>
    <scope>NUCLEOTIDE SEQUENCE [LARGE SCALE GENOMIC DNA]</scope>
    <source>
        <strain evidence="1">ATCC 8492</strain>
    </source>
</reference>
<comment type="caution">
    <text evidence="1">The sequence shown here is derived from an EMBL/GenBank/DDBJ whole genome shotgun (WGS) entry which is preliminary data.</text>
</comment>
<dbReference type="Proteomes" id="UP000004110">
    <property type="component" value="Unassembled WGS sequence"/>
</dbReference>
<gene>
    <name evidence="1" type="ORF">BACUNI_01403</name>
</gene>